<keyword evidence="2" id="KW-1185">Reference proteome</keyword>
<dbReference type="PANTHER" id="PTHR35936">
    <property type="entry name" value="MEMBRANE-BOUND LYTIC MUREIN TRANSGLYCOSYLASE F"/>
    <property type="match status" value="1"/>
</dbReference>
<proteinExistence type="predicted"/>
<dbReference type="PANTHER" id="PTHR35936:SF25">
    <property type="entry name" value="ABC TRANSPORTER SUBSTRATE-BINDING PROTEIN"/>
    <property type="match status" value="1"/>
</dbReference>
<name>A0ABV6IGE5_9BURK</name>
<organism evidence="1 2">
    <name type="scientific">Undibacterium danionis</name>
    <dbReference type="NCBI Taxonomy" id="1812100"/>
    <lineage>
        <taxon>Bacteria</taxon>
        <taxon>Pseudomonadati</taxon>
        <taxon>Pseudomonadota</taxon>
        <taxon>Betaproteobacteria</taxon>
        <taxon>Burkholderiales</taxon>
        <taxon>Oxalobacteraceae</taxon>
        <taxon>Undibacterium</taxon>
    </lineage>
</organism>
<dbReference type="Proteomes" id="UP001589844">
    <property type="component" value="Unassembled WGS sequence"/>
</dbReference>
<comment type="caution">
    <text evidence="1">The sequence shown here is derived from an EMBL/GenBank/DDBJ whole genome shotgun (WGS) entry which is preliminary data.</text>
</comment>
<protein>
    <submittedName>
        <fullName evidence="1">Substrate-binding periplasmic protein</fullName>
    </submittedName>
</protein>
<dbReference type="EMBL" id="JBHLXJ010000015">
    <property type="protein sequence ID" value="MFC0350899.1"/>
    <property type="molecule type" value="Genomic_DNA"/>
</dbReference>
<reference evidence="1 2" key="1">
    <citation type="submission" date="2024-09" db="EMBL/GenBank/DDBJ databases">
        <authorList>
            <person name="Sun Q."/>
            <person name="Mori K."/>
        </authorList>
    </citation>
    <scope>NUCLEOTIDE SEQUENCE [LARGE SCALE GENOMIC DNA]</scope>
    <source>
        <strain evidence="1 2">CCM 8677</strain>
    </source>
</reference>
<evidence type="ECO:0000313" key="2">
    <source>
        <dbReference type="Proteomes" id="UP001589844"/>
    </source>
</evidence>
<dbReference type="Gene3D" id="3.40.190.10">
    <property type="entry name" value="Periplasmic binding protein-like II"/>
    <property type="match status" value="2"/>
</dbReference>
<evidence type="ECO:0000313" key="1">
    <source>
        <dbReference type="EMBL" id="MFC0350899.1"/>
    </source>
</evidence>
<dbReference type="SUPFAM" id="SSF53850">
    <property type="entry name" value="Periplasmic binding protein-like II"/>
    <property type="match status" value="1"/>
</dbReference>
<sequence>MPSFFSLGDIGVAPARIFLGKLRATSYFKARSRAGFDVYRQAFHLPLLQLCSRFFYCICLLLICNSSAYAQTKVPLLFGENKNEKGEIIPIGEPFTKIFSFIEKDINIRFELQIYPWNRAVKLATGGQALIFGLSQTPDRDAIFSFTEPAMYRYLWLVTRSDSRFEFSKLSDLKGKTIGIVRGSKYGGEFDAQKGKLFATDDDIDAYAPRLKKLLSKRIDAMIFASSSMDAKEVEKIVNAIKLYNDAPSPAASEQEFSVLPVPILKDGIRFALVKGKNDLLIKKISKSLQKFHAREALVHPKKMSGSPKR</sequence>
<accession>A0ABV6IGE5</accession>
<gene>
    <name evidence="1" type="ORF">ACFFJH_13870</name>
</gene>